<dbReference type="CTD" id="183678"/>
<protein>
    <submittedName>
        <fullName evidence="1">COMM domain-containing protein</fullName>
    </submittedName>
</protein>
<reference evidence="1 2" key="1">
    <citation type="journal article" date="1998" name="Science">
        <title>Genome sequence of the nematode C. elegans: a platform for investigating biology.</title>
        <authorList>
            <consortium name="The C. elegans sequencing consortium"/>
            <person name="Sulson J.E."/>
            <person name="Waterston R."/>
        </authorList>
    </citation>
    <scope>NUCLEOTIDE SEQUENCE [LARGE SCALE GENOMIC DNA]</scope>
    <source>
        <strain evidence="1 2">Bristol N2</strain>
    </source>
</reference>
<name>Q18741_CAEEL</name>
<dbReference type="KEGG" id="cel:CELE_C50F4.4"/>
<accession>Q18741</accession>
<dbReference type="HOGENOM" id="CLU_1614936_0_0_1"/>
<dbReference type="Bgee" id="WBGene00008232">
    <property type="expression patterns" value="Expressed in germ line (C elegans) and 4 other cell types or tissues"/>
</dbReference>
<dbReference type="SMR" id="Q18741"/>
<dbReference type="AGR" id="WB:WBGene00008232"/>
<dbReference type="WormBase" id="C50F4.4">
    <property type="protein sequence ID" value="CE33985"/>
    <property type="gene ID" value="WBGene00008232"/>
</dbReference>
<dbReference type="GeneID" id="183678"/>
<proteinExistence type="evidence at protein level"/>
<dbReference type="PeptideAtlas" id="Q18741"/>
<dbReference type="UCSC" id="C50F4.4">
    <property type="organism name" value="c. elegans"/>
</dbReference>
<dbReference type="PaxDb" id="6239-C50F4.4"/>
<gene>
    <name evidence="1 3" type="ORF">C50F4.4</name>
    <name evidence="1" type="ORF">CELE_C50F4.4</name>
</gene>
<dbReference type="OrthoDB" id="5784801at2759"/>
<dbReference type="eggNOG" id="ENOG502THWA">
    <property type="taxonomic scope" value="Eukaryota"/>
</dbReference>
<dbReference type="EMBL" id="BX284605">
    <property type="protein sequence ID" value="CAA94739.2"/>
    <property type="molecule type" value="Genomic_DNA"/>
</dbReference>
<dbReference type="RefSeq" id="NP_505459.2">
    <property type="nucleotide sequence ID" value="NM_073058.4"/>
</dbReference>
<sequence>MEPVLNVWDSSHSILKSKITNRASIRILERYPVKEKNEVETLFDQEEMAGGDSEALFKLCHQLLNVWKYAIYFQPKSEVFIDTLQENGYPDAVVKGILEAYTSETFSQLFESLASCSHSGIPRVLSTDWTSRTVVRRNNIPSSDREAVLTFSTDQGVKQVQLCAKDLEKLYWTVNKVQSSLDGLLER</sequence>
<evidence type="ECO:0000313" key="3">
    <source>
        <dbReference type="WormBase" id="C50F4.4"/>
    </source>
</evidence>
<organism evidence="1 2">
    <name type="scientific">Caenorhabditis elegans</name>
    <dbReference type="NCBI Taxonomy" id="6239"/>
    <lineage>
        <taxon>Eukaryota</taxon>
        <taxon>Metazoa</taxon>
        <taxon>Ecdysozoa</taxon>
        <taxon>Nematoda</taxon>
        <taxon>Chromadorea</taxon>
        <taxon>Rhabditida</taxon>
        <taxon>Rhabditina</taxon>
        <taxon>Rhabditomorpha</taxon>
        <taxon>Rhabditoidea</taxon>
        <taxon>Rhabditidae</taxon>
        <taxon>Peloderinae</taxon>
        <taxon>Caenorhabditis</taxon>
    </lineage>
</organism>
<keyword evidence="2" id="KW-1185">Reference proteome</keyword>
<evidence type="ECO:0007829" key="4">
    <source>
        <dbReference type="PeptideAtlas" id="Q18741"/>
    </source>
</evidence>
<dbReference type="OMA" id="NIAYYQP"/>
<dbReference type="Proteomes" id="UP000001940">
    <property type="component" value="Chromosome V"/>
</dbReference>
<keyword evidence="4" id="KW-1267">Proteomics identification</keyword>
<dbReference type="AlphaFoldDB" id="Q18741"/>
<dbReference type="PIR" id="T20111">
    <property type="entry name" value="T20111"/>
</dbReference>
<evidence type="ECO:0000313" key="1">
    <source>
        <dbReference type="EMBL" id="CAA94739.2"/>
    </source>
</evidence>
<dbReference type="InParanoid" id="Q18741"/>
<dbReference type="FunCoup" id="Q18741">
    <property type="interactions" value="296"/>
</dbReference>
<dbReference type="STRING" id="6239.C50F4.4.1"/>
<evidence type="ECO:0000313" key="2">
    <source>
        <dbReference type="Proteomes" id="UP000001940"/>
    </source>
</evidence>